<dbReference type="Proteomes" id="UP000003195">
    <property type="component" value="Unassembled WGS sequence"/>
</dbReference>
<proteinExistence type="predicted"/>
<evidence type="ECO:0000313" key="3">
    <source>
        <dbReference type="Proteomes" id="UP000003195"/>
    </source>
</evidence>
<dbReference type="STRING" id="706434.HMPREF9429_01819"/>
<name>E2ZEB7_9FIRM</name>
<dbReference type="OrthoDB" id="1634192at2"/>
<evidence type="ECO:0000313" key="2">
    <source>
        <dbReference type="EMBL" id="EFQ03391.1"/>
    </source>
</evidence>
<evidence type="ECO:0008006" key="4">
    <source>
        <dbReference type="Google" id="ProtNLM"/>
    </source>
</evidence>
<protein>
    <recommendedName>
        <fullName evidence="4">DUF4136 domain-containing protein</fullName>
    </recommendedName>
</protein>
<dbReference type="HOGENOM" id="CLU_1487376_0_0_9"/>
<feature type="signal peptide" evidence="1">
    <location>
        <begin position="1"/>
        <end position="21"/>
    </location>
</feature>
<dbReference type="EMBL" id="AECS01000049">
    <property type="protein sequence ID" value="EFQ03391.1"/>
    <property type="molecule type" value="Genomic_DNA"/>
</dbReference>
<feature type="chain" id="PRO_5003166440" description="DUF4136 domain-containing protein" evidence="1">
    <location>
        <begin position="22"/>
        <end position="181"/>
    </location>
</feature>
<keyword evidence="1" id="KW-0732">Signal</keyword>
<accession>E2ZEB7</accession>
<organism evidence="2 3">
    <name type="scientific">Megasphaera micronuciformis F0359</name>
    <dbReference type="NCBI Taxonomy" id="706434"/>
    <lineage>
        <taxon>Bacteria</taxon>
        <taxon>Bacillati</taxon>
        <taxon>Bacillota</taxon>
        <taxon>Negativicutes</taxon>
        <taxon>Veillonellales</taxon>
        <taxon>Veillonellaceae</taxon>
        <taxon>Megasphaera</taxon>
    </lineage>
</organism>
<sequence length="181" mass="19839">MKIKLLATFLTFMMMTGMATAEEAVILTSAPEQVAIGAVGMPNPIKDYKSVSAVAEAVGFRPLTLDENEQFALTHSSAIQSAAQVSYIEKNVKNNNRILVRTALRSTVDGPTLSGYYGTPWQVDVVNHTIVFVTESDSSAYAAYWRSGAFIYSVSATESTHEDFGRIVKSLVQKTEKERVF</sequence>
<gene>
    <name evidence="2" type="ORF">HMPREF9429_01819</name>
</gene>
<keyword evidence="3" id="KW-1185">Reference proteome</keyword>
<dbReference type="eggNOG" id="ENOG503325G">
    <property type="taxonomic scope" value="Bacteria"/>
</dbReference>
<comment type="caution">
    <text evidence="2">The sequence shown here is derived from an EMBL/GenBank/DDBJ whole genome shotgun (WGS) entry which is preliminary data.</text>
</comment>
<dbReference type="RefSeq" id="WP_006943226.1">
    <property type="nucleotide sequence ID" value="NZ_GL538212.1"/>
</dbReference>
<evidence type="ECO:0000256" key="1">
    <source>
        <dbReference type="SAM" id="SignalP"/>
    </source>
</evidence>
<reference evidence="2 3" key="1">
    <citation type="submission" date="2010-08" db="EMBL/GenBank/DDBJ databases">
        <authorList>
            <person name="Weinstock G."/>
            <person name="Sodergren E."/>
            <person name="Clifton S."/>
            <person name="Fulton L."/>
            <person name="Fulton B."/>
            <person name="Courtney L."/>
            <person name="Fronick C."/>
            <person name="Harrison M."/>
            <person name="Strong C."/>
            <person name="Farmer C."/>
            <person name="Delahaunty K."/>
            <person name="Markovic C."/>
            <person name="Hall O."/>
            <person name="Minx P."/>
            <person name="Tomlinson C."/>
            <person name="Mitreva M."/>
            <person name="Hou S."/>
            <person name="Chen J."/>
            <person name="Wollam A."/>
            <person name="Pepin K.H."/>
            <person name="Johnson M."/>
            <person name="Bhonagiri V."/>
            <person name="Zhang X."/>
            <person name="Suruliraj S."/>
            <person name="Warren W."/>
            <person name="Chinwalla A."/>
            <person name="Mardis E.R."/>
            <person name="Wilson R.K."/>
        </authorList>
    </citation>
    <scope>NUCLEOTIDE SEQUENCE [LARGE SCALE GENOMIC DNA]</scope>
    <source>
        <strain evidence="2 3">F0359</strain>
    </source>
</reference>
<dbReference type="AlphaFoldDB" id="E2ZEB7"/>